<evidence type="ECO:0000256" key="3">
    <source>
        <dbReference type="PROSITE-ProRule" id="PRU00169"/>
    </source>
</evidence>
<feature type="domain" description="Response regulatory" evidence="5">
    <location>
        <begin position="5"/>
        <end position="121"/>
    </location>
</feature>
<organism evidence="6 7">
    <name type="scientific">Phototrophicus methaneseepsis</name>
    <dbReference type="NCBI Taxonomy" id="2710758"/>
    <lineage>
        <taxon>Bacteria</taxon>
        <taxon>Bacillati</taxon>
        <taxon>Chloroflexota</taxon>
        <taxon>Candidatus Thermofontia</taxon>
        <taxon>Phototrophicales</taxon>
        <taxon>Phototrophicaceae</taxon>
        <taxon>Phototrophicus</taxon>
    </lineage>
</organism>
<evidence type="ECO:0000313" key="7">
    <source>
        <dbReference type="Proteomes" id="UP000594468"/>
    </source>
</evidence>
<feature type="domain" description="HTH luxR-type" evidence="4">
    <location>
        <begin position="145"/>
        <end position="210"/>
    </location>
</feature>
<dbReference type="AlphaFoldDB" id="A0A7S8EA18"/>
<dbReference type="GO" id="GO:0000160">
    <property type="term" value="P:phosphorelay signal transduction system"/>
    <property type="evidence" value="ECO:0007669"/>
    <property type="project" value="InterPro"/>
</dbReference>
<dbReference type="Pfam" id="PF00072">
    <property type="entry name" value="Response_reg"/>
    <property type="match status" value="1"/>
</dbReference>
<dbReference type="InterPro" id="IPR011006">
    <property type="entry name" value="CheY-like_superfamily"/>
</dbReference>
<dbReference type="PROSITE" id="PS50110">
    <property type="entry name" value="RESPONSE_REGULATORY"/>
    <property type="match status" value="1"/>
</dbReference>
<dbReference type="SMART" id="SM00448">
    <property type="entry name" value="REC"/>
    <property type="match status" value="1"/>
</dbReference>
<protein>
    <submittedName>
        <fullName evidence="6">Response regulator transcription factor</fullName>
    </submittedName>
</protein>
<evidence type="ECO:0000256" key="2">
    <source>
        <dbReference type="ARBA" id="ARBA00023125"/>
    </source>
</evidence>
<dbReference type="PROSITE" id="PS00622">
    <property type="entry name" value="HTH_LUXR_1"/>
    <property type="match status" value="1"/>
</dbReference>
<dbReference type="RefSeq" id="WP_195171221.1">
    <property type="nucleotide sequence ID" value="NZ_CP062983.1"/>
</dbReference>
<evidence type="ECO:0000259" key="4">
    <source>
        <dbReference type="PROSITE" id="PS50043"/>
    </source>
</evidence>
<dbReference type="GO" id="GO:0006355">
    <property type="term" value="P:regulation of DNA-templated transcription"/>
    <property type="evidence" value="ECO:0007669"/>
    <property type="project" value="InterPro"/>
</dbReference>
<dbReference type="Proteomes" id="UP000594468">
    <property type="component" value="Chromosome"/>
</dbReference>
<dbReference type="CDD" id="cd06170">
    <property type="entry name" value="LuxR_C_like"/>
    <property type="match status" value="1"/>
</dbReference>
<dbReference type="KEGG" id="pmet:G4Y79_01900"/>
<dbReference type="SMART" id="SM00421">
    <property type="entry name" value="HTH_LUXR"/>
    <property type="match status" value="1"/>
</dbReference>
<dbReference type="GO" id="GO:0003677">
    <property type="term" value="F:DNA binding"/>
    <property type="evidence" value="ECO:0007669"/>
    <property type="project" value="UniProtKB-KW"/>
</dbReference>
<keyword evidence="7" id="KW-1185">Reference proteome</keyword>
<dbReference type="Pfam" id="PF00196">
    <property type="entry name" value="GerE"/>
    <property type="match status" value="1"/>
</dbReference>
<keyword evidence="1 3" id="KW-0597">Phosphoprotein</keyword>
<dbReference type="SUPFAM" id="SSF52172">
    <property type="entry name" value="CheY-like"/>
    <property type="match status" value="1"/>
</dbReference>
<keyword evidence="2" id="KW-0238">DNA-binding</keyword>
<dbReference type="InterPro" id="IPR000792">
    <property type="entry name" value="Tscrpt_reg_LuxR_C"/>
</dbReference>
<dbReference type="InterPro" id="IPR016032">
    <property type="entry name" value="Sig_transdc_resp-reg_C-effctor"/>
</dbReference>
<dbReference type="SUPFAM" id="SSF46894">
    <property type="entry name" value="C-terminal effector domain of the bipartite response regulators"/>
    <property type="match status" value="1"/>
</dbReference>
<sequence length="217" mass="23582">MANIRVILADDHAVCREGIHSFLDEVEDIEVLAEAVDGETAKELITAHLPDVAILDIRMPYFSGIEVTKWIREQSLRTAILILTAFDDDPLIMAAVQAGANGYILKNADADDIANAVRTVHHKQSALDPIIAQKLMAQMARATQTNTFVEQLSERELEVLELAAGGLTNRGIGHDLGISDRTVQGHLGNIYAKLQVNSRTEAVTKGIQLGLINPGDI</sequence>
<evidence type="ECO:0000313" key="6">
    <source>
        <dbReference type="EMBL" id="QPC83152.1"/>
    </source>
</evidence>
<dbReference type="PANTHER" id="PTHR43214">
    <property type="entry name" value="TWO-COMPONENT RESPONSE REGULATOR"/>
    <property type="match status" value="1"/>
</dbReference>
<dbReference type="Gene3D" id="3.40.50.2300">
    <property type="match status" value="1"/>
</dbReference>
<evidence type="ECO:0000259" key="5">
    <source>
        <dbReference type="PROSITE" id="PS50110"/>
    </source>
</evidence>
<dbReference type="InterPro" id="IPR001789">
    <property type="entry name" value="Sig_transdc_resp-reg_receiver"/>
</dbReference>
<dbReference type="PANTHER" id="PTHR43214:SF43">
    <property type="entry name" value="TWO-COMPONENT RESPONSE REGULATOR"/>
    <property type="match status" value="1"/>
</dbReference>
<gene>
    <name evidence="6" type="ORF">G4Y79_01900</name>
</gene>
<dbReference type="InterPro" id="IPR058245">
    <property type="entry name" value="NreC/VraR/RcsB-like_REC"/>
</dbReference>
<proteinExistence type="predicted"/>
<name>A0A7S8EA18_9CHLR</name>
<dbReference type="PROSITE" id="PS50043">
    <property type="entry name" value="HTH_LUXR_2"/>
    <property type="match status" value="1"/>
</dbReference>
<dbReference type="InterPro" id="IPR039420">
    <property type="entry name" value="WalR-like"/>
</dbReference>
<dbReference type="PRINTS" id="PR00038">
    <property type="entry name" value="HTHLUXR"/>
</dbReference>
<feature type="modified residue" description="4-aspartylphosphate" evidence="3">
    <location>
        <position position="56"/>
    </location>
</feature>
<evidence type="ECO:0000256" key="1">
    <source>
        <dbReference type="ARBA" id="ARBA00022553"/>
    </source>
</evidence>
<reference evidence="6 7" key="1">
    <citation type="submission" date="2020-02" db="EMBL/GenBank/DDBJ databases">
        <authorList>
            <person name="Zheng R.K."/>
            <person name="Sun C.M."/>
        </authorList>
    </citation>
    <scope>NUCLEOTIDE SEQUENCE [LARGE SCALE GENOMIC DNA]</scope>
    <source>
        <strain evidence="7">rifampicinis</strain>
    </source>
</reference>
<accession>A0A7S8EA18</accession>
<dbReference type="CDD" id="cd17535">
    <property type="entry name" value="REC_NarL-like"/>
    <property type="match status" value="1"/>
</dbReference>
<dbReference type="EMBL" id="CP062983">
    <property type="protein sequence ID" value="QPC83152.1"/>
    <property type="molecule type" value="Genomic_DNA"/>
</dbReference>